<evidence type="ECO:0000313" key="2">
    <source>
        <dbReference type="Proteomes" id="UP000018144"/>
    </source>
</evidence>
<name>U4KXT3_PYROM</name>
<keyword evidence="2" id="KW-1185">Reference proteome</keyword>
<gene>
    <name evidence="1" type="ORF">PCON_06243</name>
</gene>
<dbReference type="AlphaFoldDB" id="U4KXT3"/>
<reference evidence="1 2" key="1">
    <citation type="journal article" date="2013" name="PLoS Genet.">
        <title>The genome and development-dependent transcriptomes of Pyronema confluens: a window into fungal evolution.</title>
        <authorList>
            <person name="Traeger S."/>
            <person name="Altegoer F."/>
            <person name="Freitag M."/>
            <person name="Gabaldon T."/>
            <person name="Kempken F."/>
            <person name="Kumar A."/>
            <person name="Marcet-Houben M."/>
            <person name="Poggeler S."/>
            <person name="Stajich J.E."/>
            <person name="Nowrousian M."/>
        </authorList>
    </citation>
    <scope>NUCLEOTIDE SEQUENCE [LARGE SCALE GENOMIC DNA]</scope>
    <source>
        <strain evidence="2">CBS 100304</strain>
        <tissue evidence="1">Vegetative mycelium</tissue>
    </source>
</reference>
<dbReference type="Proteomes" id="UP000018144">
    <property type="component" value="Unassembled WGS sequence"/>
</dbReference>
<organism evidence="1 2">
    <name type="scientific">Pyronema omphalodes (strain CBS 100304)</name>
    <name type="common">Pyronema confluens</name>
    <dbReference type="NCBI Taxonomy" id="1076935"/>
    <lineage>
        <taxon>Eukaryota</taxon>
        <taxon>Fungi</taxon>
        <taxon>Dikarya</taxon>
        <taxon>Ascomycota</taxon>
        <taxon>Pezizomycotina</taxon>
        <taxon>Pezizomycetes</taxon>
        <taxon>Pezizales</taxon>
        <taxon>Pyronemataceae</taxon>
        <taxon>Pyronema</taxon>
    </lineage>
</organism>
<evidence type="ECO:0000313" key="1">
    <source>
        <dbReference type="EMBL" id="CCX06656.1"/>
    </source>
</evidence>
<accession>U4KXT3</accession>
<dbReference type="EMBL" id="HF935304">
    <property type="protein sequence ID" value="CCX06656.1"/>
    <property type="molecule type" value="Genomic_DNA"/>
</dbReference>
<proteinExistence type="predicted"/>
<protein>
    <submittedName>
        <fullName evidence="1">Uncharacterized protein</fullName>
    </submittedName>
</protein>
<sequence>MEFLFLFTFTFLRAFFRWTVKVVRTTAGGVRRSRAFPTAFLNNHSEFHGEIHSDTLGKVRQGKVRQKQKQE</sequence>